<evidence type="ECO:0000313" key="2">
    <source>
        <dbReference type="EMBL" id="ALC15475.1"/>
    </source>
</evidence>
<dbReference type="KEGG" id="des:DSOUD_0687"/>
<dbReference type="Gene3D" id="3.30.2310.20">
    <property type="entry name" value="RelE-like"/>
    <property type="match status" value="1"/>
</dbReference>
<reference evidence="2 3" key="1">
    <citation type="submission" date="2015-07" db="EMBL/GenBank/DDBJ databases">
        <title>Isolation and Genomic Characterization of a Novel Halophilic Metal-Reducing Deltaproteobacterium from the Deep Subsurface.</title>
        <authorList>
            <person name="Badalamenti J.P."/>
            <person name="Summers Z.M."/>
            <person name="Gralnick J.A."/>
            <person name="Bond D.R."/>
        </authorList>
    </citation>
    <scope>NUCLEOTIDE SEQUENCE [LARGE SCALE GENOMIC DNA]</scope>
    <source>
        <strain evidence="2 3">WTL</strain>
    </source>
</reference>
<evidence type="ECO:0000313" key="3">
    <source>
        <dbReference type="Proteomes" id="UP000057158"/>
    </source>
</evidence>
<sequence>MSYRVRYTKAAKEDLLRLYGFLVIKDQEAARRALATIKKGMDLLQDFPFTCRKVSPENPFLRVMVLSFGAGGYVALFEIEDERTVTILAVRHQREEDYE</sequence>
<proteinExistence type="predicted"/>
<dbReference type="Pfam" id="PF05016">
    <property type="entry name" value="ParE_toxin"/>
    <property type="match status" value="1"/>
</dbReference>
<keyword evidence="3" id="KW-1185">Reference proteome</keyword>
<protein>
    <submittedName>
        <fullName evidence="2">Plasmid stabilization system protein ParE</fullName>
    </submittedName>
</protein>
<dbReference type="PATRIC" id="fig|1603606.3.peg.749"/>
<dbReference type="InterPro" id="IPR035093">
    <property type="entry name" value="RelE/ParE_toxin_dom_sf"/>
</dbReference>
<accession>A0A0M4DFG6</accession>
<dbReference type="AlphaFoldDB" id="A0A0M4DFG6"/>
<dbReference type="OrthoDB" id="121597at2"/>
<dbReference type="RefSeq" id="WP_053549679.1">
    <property type="nucleotide sequence ID" value="NZ_CP010802.1"/>
</dbReference>
<evidence type="ECO:0000256" key="1">
    <source>
        <dbReference type="ARBA" id="ARBA00022649"/>
    </source>
</evidence>
<dbReference type="SUPFAM" id="SSF143011">
    <property type="entry name" value="RelE-like"/>
    <property type="match status" value="1"/>
</dbReference>
<name>A0A0M4DFG6_9BACT</name>
<dbReference type="Proteomes" id="UP000057158">
    <property type="component" value="Chromosome"/>
</dbReference>
<organism evidence="2 3">
    <name type="scientific">Desulfuromonas soudanensis</name>
    <dbReference type="NCBI Taxonomy" id="1603606"/>
    <lineage>
        <taxon>Bacteria</taxon>
        <taxon>Pseudomonadati</taxon>
        <taxon>Thermodesulfobacteriota</taxon>
        <taxon>Desulfuromonadia</taxon>
        <taxon>Desulfuromonadales</taxon>
        <taxon>Desulfuromonadaceae</taxon>
        <taxon>Desulfuromonas</taxon>
    </lineage>
</organism>
<dbReference type="EMBL" id="CP010802">
    <property type="protein sequence ID" value="ALC15475.1"/>
    <property type="molecule type" value="Genomic_DNA"/>
</dbReference>
<dbReference type="InterPro" id="IPR007712">
    <property type="entry name" value="RelE/ParE_toxin"/>
</dbReference>
<dbReference type="STRING" id="1603606.DSOUD_0687"/>
<gene>
    <name evidence="2" type="ORF">DSOUD_0687</name>
</gene>
<keyword evidence="1" id="KW-1277">Toxin-antitoxin system</keyword>